<evidence type="ECO:0000259" key="2">
    <source>
        <dbReference type="Pfam" id="PF12850"/>
    </source>
</evidence>
<dbReference type="RefSeq" id="WP_281843053.1">
    <property type="nucleotide sequence ID" value="NZ_BROH01000009.1"/>
</dbReference>
<evidence type="ECO:0000313" key="4">
    <source>
        <dbReference type="Proteomes" id="UP001144205"/>
    </source>
</evidence>
<evidence type="ECO:0000256" key="1">
    <source>
        <dbReference type="ARBA" id="ARBA00008950"/>
    </source>
</evidence>
<dbReference type="InterPro" id="IPR029052">
    <property type="entry name" value="Metallo-depent_PP-like"/>
</dbReference>
<comment type="similarity">
    <text evidence="1">Belongs to the metallophosphoesterase superfamily. YfcE family.</text>
</comment>
<evidence type="ECO:0000313" key="3">
    <source>
        <dbReference type="EMBL" id="GKY89014.1"/>
    </source>
</evidence>
<keyword evidence="4" id="KW-1185">Reference proteome</keyword>
<dbReference type="Gene3D" id="3.60.21.10">
    <property type="match status" value="1"/>
</dbReference>
<dbReference type="Proteomes" id="UP001144205">
    <property type="component" value="Unassembled WGS sequence"/>
</dbReference>
<reference evidence="3" key="1">
    <citation type="journal article" date="2023" name="Int. J. Syst. Evol. Microbiol.">
        <title>Sinisalibacter aestuarii sp. nov., isolated from estuarine sediment of the Arakawa River.</title>
        <authorList>
            <person name="Arafat S.T."/>
            <person name="Hirano S."/>
            <person name="Sato A."/>
            <person name="Takeuchi K."/>
            <person name="Yasuda T."/>
            <person name="Terahara T."/>
            <person name="Hamada M."/>
            <person name="Kobayashi T."/>
        </authorList>
    </citation>
    <scope>NUCLEOTIDE SEQUENCE</scope>
    <source>
        <strain evidence="3">B-399</strain>
    </source>
</reference>
<dbReference type="InterPro" id="IPR024654">
    <property type="entry name" value="Calcineurin-like_PHP_lpxH"/>
</dbReference>
<organism evidence="3 4">
    <name type="scientific">Sinisalibacter aestuarii</name>
    <dbReference type="NCBI Taxonomy" id="2949426"/>
    <lineage>
        <taxon>Bacteria</taxon>
        <taxon>Pseudomonadati</taxon>
        <taxon>Pseudomonadota</taxon>
        <taxon>Alphaproteobacteria</taxon>
        <taxon>Rhodobacterales</taxon>
        <taxon>Roseobacteraceae</taxon>
        <taxon>Sinisalibacter</taxon>
    </lineage>
</organism>
<name>A0ABQ5LVK3_9RHOB</name>
<dbReference type="SUPFAM" id="SSF56300">
    <property type="entry name" value="Metallo-dependent phosphatases"/>
    <property type="match status" value="1"/>
</dbReference>
<comment type="caution">
    <text evidence="3">The sequence shown here is derived from an EMBL/GenBank/DDBJ whole genome shotgun (WGS) entry which is preliminary data.</text>
</comment>
<protein>
    <recommendedName>
        <fullName evidence="2">Calcineurin-like phosphoesterase domain-containing protein</fullName>
    </recommendedName>
</protein>
<gene>
    <name evidence="3" type="ORF">STA1M1_28830</name>
</gene>
<sequence>MKIASLGTLTGPVIAYGGAVGNLAALGALLRDVSRAGVPAGNVICTGDIAGTCAQPAECIAATRAYRHHVVAGNIERQLAACAGESGAGFAPGSLSMRRAVAGWRFADRHTDAAARDWMEGLPDALVFAHEGRRWAVVHGGFTRIARYIWPGSPEVLFEQEINAIEAAAGPLDGVIAGHCGIAFQRVIRGVTWLNAGSIGIPPDDGRRGGRYARLDADGARILRLDYDPAPAFAAMVSSGLTQGFDLALMTGHWPTEDILPDEMKTPRRP</sequence>
<accession>A0ABQ5LVK3</accession>
<proteinExistence type="inferred from homology"/>
<feature type="domain" description="Calcineurin-like phosphoesterase" evidence="2">
    <location>
        <begin position="38"/>
        <end position="218"/>
    </location>
</feature>
<dbReference type="EMBL" id="BROH01000009">
    <property type="protein sequence ID" value="GKY89014.1"/>
    <property type="molecule type" value="Genomic_DNA"/>
</dbReference>
<dbReference type="Pfam" id="PF12850">
    <property type="entry name" value="Metallophos_2"/>
    <property type="match status" value="1"/>
</dbReference>